<protein>
    <submittedName>
        <fullName evidence="1">Integrase, catalytic region, zinc finger, CCHC-type, peptidase aspartic, catalytic</fullName>
    </submittedName>
</protein>
<dbReference type="AlphaFoldDB" id="A0A6L2NRE5"/>
<comment type="caution">
    <text evidence="1">The sequence shown here is derived from an EMBL/GenBank/DDBJ whole genome shotgun (WGS) entry which is preliminary data.</text>
</comment>
<proteinExistence type="predicted"/>
<organism evidence="1">
    <name type="scientific">Tanacetum cinerariifolium</name>
    <name type="common">Dalmatian daisy</name>
    <name type="synonym">Chrysanthemum cinerariifolium</name>
    <dbReference type="NCBI Taxonomy" id="118510"/>
    <lineage>
        <taxon>Eukaryota</taxon>
        <taxon>Viridiplantae</taxon>
        <taxon>Streptophyta</taxon>
        <taxon>Embryophyta</taxon>
        <taxon>Tracheophyta</taxon>
        <taxon>Spermatophyta</taxon>
        <taxon>Magnoliopsida</taxon>
        <taxon>eudicotyledons</taxon>
        <taxon>Gunneridae</taxon>
        <taxon>Pentapetalae</taxon>
        <taxon>asterids</taxon>
        <taxon>campanulids</taxon>
        <taxon>Asterales</taxon>
        <taxon>Asteraceae</taxon>
        <taxon>Asteroideae</taxon>
        <taxon>Anthemideae</taxon>
        <taxon>Anthemidinae</taxon>
        <taxon>Tanacetum</taxon>
    </lineage>
</organism>
<dbReference type="EMBL" id="BKCJ010009580">
    <property type="protein sequence ID" value="GEU87622.1"/>
    <property type="molecule type" value="Genomic_DNA"/>
</dbReference>
<name>A0A6L2NRE5_TANCI</name>
<gene>
    <name evidence="1" type="ORF">Tci_059600</name>
</gene>
<reference evidence="1" key="1">
    <citation type="journal article" date="2019" name="Sci. Rep.">
        <title>Draft genome of Tanacetum cinerariifolium, the natural source of mosquito coil.</title>
        <authorList>
            <person name="Yamashiro T."/>
            <person name="Shiraishi A."/>
            <person name="Satake H."/>
            <person name="Nakayama K."/>
        </authorList>
    </citation>
    <scope>NUCLEOTIDE SEQUENCE</scope>
</reference>
<sequence length="233" mass="26345">MPAVKSKVLAPGMYVIDVEPIPSRNSNNREVHLDYLKHLKESVATLGEIIEEARVEQPLDRSLSSAFLYIKHSQELVEYVIGTCPNDFNKRDKQIASTPVTRKKRFTFMESCETSTNNTLTHVKQHTMNQTNEPVIPSTGVKGYEYYVIGDSVISRVYYAEGLGHNLFSVGQFCNFDLEVAFRKHSCYVQDTYGVELIKGSRGSNLYTISVEDMMKSSPICLLSKASKNKSWL</sequence>
<accession>A0A6L2NRE5</accession>
<evidence type="ECO:0000313" key="1">
    <source>
        <dbReference type="EMBL" id="GEU87622.1"/>
    </source>
</evidence>